<dbReference type="FunFam" id="3.30.160.60:FF:000071">
    <property type="entry name" value="Putative zinc finger protein 143"/>
    <property type="match status" value="1"/>
</dbReference>
<evidence type="ECO:0000256" key="5">
    <source>
        <dbReference type="ARBA" id="ARBA00022833"/>
    </source>
</evidence>
<dbReference type="Gene3D" id="3.30.160.60">
    <property type="entry name" value="Classic Zinc Finger"/>
    <property type="match status" value="7"/>
</dbReference>
<evidence type="ECO:0000256" key="10">
    <source>
        <dbReference type="PROSITE-ProRule" id="PRU00042"/>
    </source>
</evidence>
<feature type="domain" description="C2H2-type" evidence="11">
    <location>
        <begin position="309"/>
        <end position="338"/>
    </location>
</feature>
<keyword evidence="4 10" id="KW-0863">Zinc-finger</keyword>
<feature type="domain" description="C2H2-type" evidence="11">
    <location>
        <begin position="249"/>
        <end position="278"/>
    </location>
</feature>
<evidence type="ECO:0000256" key="6">
    <source>
        <dbReference type="ARBA" id="ARBA00023015"/>
    </source>
</evidence>
<accession>A0A4P6D854</accession>
<evidence type="ECO:0000256" key="8">
    <source>
        <dbReference type="ARBA" id="ARBA00023163"/>
    </source>
</evidence>
<dbReference type="InterPro" id="IPR036236">
    <property type="entry name" value="Znf_C2H2_sf"/>
</dbReference>
<keyword evidence="2" id="KW-0479">Metal-binding</keyword>
<keyword evidence="3" id="KW-0677">Repeat</keyword>
<protein>
    <submittedName>
        <fullName evidence="12">Putative c2h2-type zn-finger protein</fullName>
    </submittedName>
</protein>
<reference evidence="12" key="1">
    <citation type="submission" date="2019-04" db="EMBL/GenBank/DDBJ databases">
        <title>Analysis of the testis transcriptome of the Chagas disease vector Rhodnius prolixus.</title>
        <authorList>
            <person name="Cesar J."/>
            <person name="Ribeiro J.M."/>
            <person name="Pereira M.H."/>
            <person name="Araujo R.N."/>
            <person name="Gontijo N.F."/>
            <person name="Pessoa G."/>
            <person name="Sant'Anna M.V."/>
            <person name="Sorgine M.H."/>
            <person name="Majerowicz D."/>
            <person name="Carvalho A.B."/>
            <person name="Braz G."/>
            <person name="Mesquita R."/>
            <person name="Lagerblad P.O."/>
            <person name="Koerich L.B."/>
        </authorList>
    </citation>
    <scope>NUCLEOTIDE SEQUENCE</scope>
</reference>
<dbReference type="SMART" id="SM00355">
    <property type="entry name" value="ZnF_C2H2"/>
    <property type="match status" value="7"/>
</dbReference>
<dbReference type="InterPro" id="IPR013087">
    <property type="entry name" value="Znf_C2H2_type"/>
</dbReference>
<evidence type="ECO:0000313" key="12">
    <source>
        <dbReference type="EMBL" id="MOY45379.1"/>
    </source>
</evidence>
<dbReference type="SUPFAM" id="SSF57667">
    <property type="entry name" value="beta-beta-alpha zinc fingers"/>
    <property type="match status" value="5"/>
</dbReference>
<keyword evidence="8" id="KW-0804">Transcription</keyword>
<feature type="domain" description="C2H2-type" evidence="11">
    <location>
        <begin position="339"/>
        <end position="362"/>
    </location>
</feature>
<dbReference type="GO" id="GO:0005634">
    <property type="term" value="C:nucleus"/>
    <property type="evidence" value="ECO:0007669"/>
    <property type="project" value="UniProtKB-SubCell"/>
</dbReference>
<evidence type="ECO:0000256" key="3">
    <source>
        <dbReference type="ARBA" id="ARBA00022737"/>
    </source>
</evidence>
<comment type="subcellular location">
    <subcellularLocation>
        <location evidence="1">Nucleus</location>
    </subcellularLocation>
</comment>
<dbReference type="PROSITE" id="PS00028">
    <property type="entry name" value="ZINC_FINGER_C2H2_1"/>
    <property type="match status" value="7"/>
</dbReference>
<feature type="domain" description="C2H2-type" evidence="11">
    <location>
        <begin position="221"/>
        <end position="248"/>
    </location>
</feature>
<dbReference type="GO" id="GO:0000981">
    <property type="term" value="F:DNA-binding transcription factor activity, RNA polymerase II-specific"/>
    <property type="evidence" value="ECO:0007669"/>
    <property type="project" value="TreeGrafter"/>
</dbReference>
<keyword evidence="9" id="KW-0539">Nucleus</keyword>
<dbReference type="PANTHER" id="PTHR24408:SF34">
    <property type="entry name" value="ZINC FINGER PROTEIN 672-RELATED"/>
    <property type="match status" value="1"/>
</dbReference>
<dbReference type="AlphaFoldDB" id="A0A4P6D854"/>
<dbReference type="VEuPathDB" id="VectorBase:RPRC012779"/>
<evidence type="ECO:0000256" key="9">
    <source>
        <dbReference type="ARBA" id="ARBA00023242"/>
    </source>
</evidence>
<dbReference type="PROSITE" id="PS50157">
    <property type="entry name" value="ZINC_FINGER_C2H2_2"/>
    <property type="match status" value="7"/>
</dbReference>
<evidence type="ECO:0000256" key="4">
    <source>
        <dbReference type="ARBA" id="ARBA00022771"/>
    </source>
</evidence>
<feature type="domain" description="C2H2-type" evidence="11">
    <location>
        <begin position="279"/>
        <end position="308"/>
    </location>
</feature>
<dbReference type="FunFam" id="3.30.160.60:FF:000125">
    <property type="entry name" value="Putative zinc finger protein 143"/>
    <property type="match status" value="2"/>
</dbReference>
<sequence>MNSVQVIEDVDDPAPLEEDENVQSFQTIDHSTEGVFNVISIDSDTLLKCDGIITLQDGTQWCKVPIALAGIKEEGVERQVEVWENIEIGKDDNIIIAESFEKQADTSLKEEEPVAAEVVVLENGSIAYITPATDSLNSLDPGISEEEEPEKIIIKKKNKSFYCIEPGCQRSYSSLHHLKVHVRNHTGDRPFKCSIEGCDKAFASDYSRKAHLRTHTGEKPYPCTRCKKSFKTSGDLQKHVRTHTGERPFLCPVEGCNRKFTTSNIRKVHIRTHTGERPYTCSFENCNRSFASSTNYKNHMRIHSGEKPFCCPVANCKKRFTEYSSLYKHQLVHCPVKRYKCPFCCKMYRQMSTLTTHKRTIHGVISAEDGSEIILGQVIDEKREGLKIIQKILKYNSFQFYTYTYYYYVHIFC</sequence>
<proteinExistence type="predicted"/>
<evidence type="ECO:0000256" key="2">
    <source>
        <dbReference type="ARBA" id="ARBA00022723"/>
    </source>
</evidence>
<dbReference type="PANTHER" id="PTHR24408">
    <property type="entry name" value="ZINC FINGER PROTEIN"/>
    <property type="match status" value="1"/>
</dbReference>
<dbReference type="VEuPathDB" id="VectorBase:RPRC001510"/>
<feature type="domain" description="C2H2-type" evidence="11">
    <location>
        <begin position="191"/>
        <end position="220"/>
    </location>
</feature>
<dbReference type="GO" id="GO:0008270">
    <property type="term" value="F:zinc ion binding"/>
    <property type="evidence" value="ECO:0007669"/>
    <property type="project" value="UniProtKB-KW"/>
</dbReference>
<dbReference type="Pfam" id="PF00096">
    <property type="entry name" value="zf-C2H2"/>
    <property type="match status" value="3"/>
</dbReference>
<keyword evidence="6" id="KW-0805">Transcription regulation</keyword>
<keyword evidence="7" id="KW-0238">DNA-binding</keyword>
<organism evidence="12">
    <name type="scientific">Rhodnius prolixus</name>
    <name type="common">Triatomid bug</name>
    <dbReference type="NCBI Taxonomy" id="13249"/>
    <lineage>
        <taxon>Eukaryota</taxon>
        <taxon>Metazoa</taxon>
        <taxon>Ecdysozoa</taxon>
        <taxon>Arthropoda</taxon>
        <taxon>Hexapoda</taxon>
        <taxon>Insecta</taxon>
        <taxon>Pterygota</taxon>
        <taxon>Neoptera</taxon>
        <taxon>Paraneoptera</taxon>
        <taxon>Hemiptera</taxon>
        <taxon>Heteroptera</taxon>
        <taxon>Panheteroptera</taxon>
        <taxon>Cimicomorpha</taxon>
        <taxon>Reduviidae</taxon>
        <taxon>Triatominae</taxon>
        <taxon>Rhodnius</taxon>
    </lineage>
</organism>
<evidence type="ECO:0000259" key="11">
    <source>
        <dbReference type="PROSITE" id="PS50157"/>
    </source>
</evidence>
<dbReference type="GO" id="GO:0043565">
    <property type="term" value="F:sequence-specific DNA binding"/>
    <property type="evidence" value="ECO:0007669"/>
    <property type="project" value="TreeGrafter"/>
</dbReference>
<dbReference type="FunFam" id="3.30.160.60:FF:000072">
    <property type="entry name" value="zinc finger protein 143 isoform X1"/>
    <property type="match status" value="1"/>
</dbReference>
<keyword evidence="5" id="KW-0862">Zinc</keyword>
<evidence type="ECO:0000256" key="1">
    <source>
        <dbReference type="ARBA" id="ARBA00004123"/>
    </source>
</evidence>
<evidence type="ECO:0000256" key="7">
    <source>
        <dbReference type="ARBA" id="ARBA00023125"/>
    </source>
</evidence>
<name>A0A4P6D854_RHOPR</name>
<feature type="domain" description="C2H2-type" evidence="11">
    <location>
        <begin position="161"/>
        <end position="190"/>
    </location>
</feature>
<dbReference type="EMBL" id="GHKJ01000349">
    <property type="protein sequence ID" value="MOY45379.1"/>
    <property type="molecule type" value="Transcribed_RNA"/>
</dbReference>